<dbReference type="Proteomes" id="UP000789860">
    <property type="component" value="Unassembled WGS sequence"/>
</dbReference>
<evidence type="ECO:0000313" key="2">
    <source>
        <dbReference type="Proteomes" id="UP000789860"/>
    </source>
</evidence>
<keyword evidence="2" id="KW-1185">Reference proteome</keyword>
<sequence length="169" mass="19205">MTRTLSSEATLYKEIIEEAKKNKKLFFNESTVGTSLPIISTLKDLVRTKDKINRIEGIFSEILSYIFNEFSKSDIDNELDVARKVIILGRMTGINLSLDILPLENIFMVFAILKDSDNMIAFTTQRFSNPLIIQGARASSQVLTYLESLNIRYFSTQSNNYENTMLPSG</sequence>
<organism evidence="1 2">
    <name type="scientific">Scutellospora calospora</name>
    <dbReference type="NCBI Taxonomy" id="85575"/>
    <lineage>
        <taxon>Eukaryota</taxon>
        <taxon>Fungi</taxon>
        <taxon>Fungi incertae sedis</taxon>
        <taxon>Mucoromycota</taxon>
        <taxon>Glomeromycotina</taxon>
        <taxon>Glomeromycetes</taxon>
        <taxon>Diversisporales</taxon>
        <taxon>Gigasporaceae</taxon>
        <taxon>Scutellospora</taxon>
    </lineage>
</organism>
<comment type="caution">
    <text evidence="1">The sequence shown here is derived from an EMBL/GenBank/DDBJ whole genome shotgun (WGS) entry which is preliminary data.</text>
</comment>
<feature type="non-terminal residue" evidence="1">
    <location>
        <position position="169"/>
    </location>
</feature>
<accession>A0ACA9LJ82</accession>
<dbReference type="EMBL" id="CAJVPM010006401">
    <property type="protein sequence ID" value="CAG8534414.1"/>
    <property type="molecule type" value="Genomic_DNA"/>
</dbReference>
<reference evidence="1" key="1">
    <citation type="submission" date="2021-06" db="EMBL/GenBank/DDBJ databases">
        <authorList>
            <person name="Kallberg Y."/>
            <person name="Tangrot J."/>
            <person name="Rosling A."/>
        </authorList>
    </citation>
    <scope>NUCLEOTIDE SEQUENCE</scope>
    <source>
        <strain evidence="1">AU212A</strain>
    </source>
</reference>
<name>A0ACA9LJ82_9GLOM</name>
<gene>
    <name evidence="1" type="ORF">SCALOS_LOCUS4586</name>
</gene>
<proteinExistence type="predicted"/>
<evidence type="ECO:0000313" key="1">
    <source>
        <dbReference type="EMBL" id="CAG8534414.1"/>
    </source>
</evidence>
<protein>
    <submittedName>
        <fullName evidence="1">11592_t:CDS:1</fullName>
    </submittedName>
</protein>